<dbReference type="Proteomes" id="UP000500953">
    <property type="component" value="Chromosome"/>
</dbReference>
<dbReference type="PANTHER" id="PTHR35446:SF2">
    <property type="entry name" value="CARBOXYMUCONOLACTONE DECARBOXYLASE-LIKE DOMAIN-CONTAINING PROTEIN"/>
    <property type="match status" value="1"/>
</dbReference>
<dbReference type="RefSeq" id="WP_167490366.1">
    <property type="nucleotide sequence ID" value="NZ_CP046173.1"/>
</dbReference>
<proteinExistence type="predicted"/>
<name>A0A6G9ZC25_9NOCA</name>
<gene>
    <name evidence="2" type="ORF">F6W96_36205</name>
</gene>
<dbReference type="SUPFAM" id="SSF69118">
    <property type="entry name" value="AhpD-like"/>
    <property type="match status" value="1"/>
</dbReference>
<evidence type="ECO:0000313" key="3">
    <source>
        <dbReference type="Proteomes" id="UP000500953"/>
    </source>
</evidence>
<sequence length="159" mass="17505">MHPSAADSRIWIDKQNPEVFQALSGVTSAVRAAAAAAGLDRSLVELVNVRVSQLNGCPFCLNVHTHAAVEAGVTQQRLDVLAGWRRTDLFTPLERAALALAELTTELPREQILDREYALARQHMSDAQVSVVIWVATTIGAFNRVSIMSRHPVRARREN</sequence>
<dbReference type="Pfam" id="PF02627">
    <property type="entry name" value="CMD"/>
    <property type="match status" value="1"/>
</dbReference>
<dbReference type="InterPro" id="IPR003779">
    <property type="entry name" value="CMD-like"/>
</dbReference>
<dbReference type="GO" id="GO:0051920">
    <property type="term" value="F:peroxiredoxin activity"/>
    <property type="evidence" value="ECO:0007669"/>
    <property type="project" value="InterPro"/>
</dbReference>
<feature type="domain" description="Carboxymuconolactone decarboxylase-like" evidence="1">
    <location>
        <begin position="17"/>
        <end position="102"/>
    </location>
</feature>
<evidence type="ECO:0000259" key="1">
    <source>
        <dbReference type="Pfam" id="PF02627"/>
    </source>
</evidence>
<accession>A0A6G9ZC25</accession>
<dbReference type="NCBIfam" id="TIGR00778">
    <property type="entry name" value="ahpD_dom"/>
    <property type="match status" value="1"/>
</dbReference>
<organism evidence="2 3">
    <name type="scientific">Nocardia terpenica</name>
    <dbReference type="NCBI Taxonomy" id="455432"/>
    <lineage>
        <taxon>Bacteria</taxon>
        <taxon>Bacillati</taxon>
        <taxon>Actinomycetota</taxon>
        <taxon>Actinomycetes</taxon>
        <taxon>Mycobacteriales</taxon>
        <taxon>Nocardiaceae</taxon>
        <taxon>Nocardia</taxon>
    </lineage>
</organism>
<dbReference type="InterPro" id="IPR029032">
    <property type="entry name" value="AhpD-like"/>
</dbReference>
<reference evidence="2 3" key="1">
    <citation type="journal article" date="2019" name="ACS Chem. Biol.">
        <title>Identification and Mobilization of a Cryptic Antibiotic Biosynthesis Gene Locus from a Human-Pathogenic Nocardia Isolate.</title>
        <authorList>
            <person name="Herisse M."/>
            <person name="Ishida K."/>
            <person name="Porter J.L."/>
            <person name="Howden B."/>
            <person name="Hertweck C."/>
            <person name="Stinear T.P."/>
            <person name="Pidot S.J."/>
        </authorList>
    </citation>
    <scope>NUCLEOTIDE SEQUENCE [LARGE SCALE GENOMIC DNA]</scope>
    <source>
        <strain evidence="2 3">AUSMDU00012715</strain>
    </source>
</reference>
<dbReference type="InterPro" id="IPR004675">
    <property type="entry name" value="AhpD_core"/>
</dbReference>
<dbReference type="EMBL" id="CP046173">
    <property type="protein sequence ID" value="QIS22980.1"/>
    <property type="molecule type" value="Genomic_DNA"/>
</dbReference>
<protein>
    <submittedName>
        <fullName evidence="2">Carboxymuconolactone decarboxylase family protein</fullName>
    </submittedName>
</protein>
<evidence type="ECO:0000313" key="2">
    <source>
        <dbReference type="EMBL" id="QIS22980.1"/>
    </source>
</evidence>
<dbReference type="Gene3D" id="1.20.1290.10">
    <property type="entry name" value="AhpD-like"/>
    <property type="match status" value="1"/>
</dbReference>
<dbReference type="AlphaFoldDB" id="A0A6G9ZC25"/>
<dbReference type="PANTHER" id="PTHR35446">
    <property type="entry name" value="SI:CH211-175M2.5"/>
    <property type="match status" value="1"/>
</dbReference>